<protein>
    <recommendedName>
        <fullName evidence="1">Secretion system C-terminal sorting domain-containing protein</fullName>
    </recommendedName>
</protein>
<dbReference type="eggNOG" id="COG1520">
    <property type="taxonomic scope" value="Bacteria"/>
</dbReference>
<dbReference type="Proteomes" id="UP000019402">
    <property type="component" value="Unassembled WGS sequence"/>
</dbReference>
<proteinExistence type="predicted"/>
<dbReference type="NCBIfam" id="TIGR04183">
    <property type="entry name" value="Por_Secre_tail"/>
    <property type="match status" value="1"/>
</dbReference>
<name>W7YLW5_9BACT</name>
<evidence type="ECO:0000313" key="3">
    <source>
        <dbReference type="Proteomes" id="UP000019402"/>
    </source>
</evidence>
<dbReference type="PANTHER" id="PTHR35580:SF1">
    <property type="entry name" value="PHYTASE-LIKE DOMAIN-CONTAINING PROTEIN"/>
    <property type="match status" value="1"/>
</dbReference>
<accession>W7YLW5</accession>
<dbReference type="PANTHER" id="PTHR35580">
    <property type="entry name" value="CELL SURFACE GLYCOPROTEIN (S-LAYER PROTEIN)-LIKE PROTEIN"/>
    <property type="match status" value="1"/>
</dbReference>
<evidence type="ECO:0000259" key="1">
    <source>
        <dbReference type="Pfam" id="PF18962"/>
    </source>
</evidence>
<comment type="caution">
    <text evidence="2">The sequence shown here is derived from an EMBL/GenBank/DDBJ whole genome shotgun (WGS) entry which is preliminary data.</text>
</comment>
<dbReference type="AlphaFoldDB" id="W7YLW5"/>
<organism evidence="2 3">
    <name type="scientific">Saccharicrinis fermentans DSM 9555 = JCM 21142</name>
    <dbReference type="NCBI Taxonomy" id="869213"/>
    <lineage>
        <taxon>Bacteria</taxon>
        <taxon>Pseudomonadati</taxon>
        <taxon>Bacteroidota</taxon>
        <taxon>Bacteroidia</taxon>
        <taxon>Marinilabiliales</taxon>
        <taxon>Marinilabiliaceae</taxon>
        <taxon>Saccharicrinis</taxon>
    </lineage>
</organism>
<dbReference type="Pfam" id="PF18962">
    <property type="entry name" value="Por_Secre_tail"/>
    <property type="match status" value="1"/>
</dbReference>
<dbReference type="SUPFAM" id="SSF101898">
    <property type="entry name" value="NHL repeat"/>
    <property type="match status" value="1"/>
</dbReference>
<dbReference type="STRING" id="869213.GCA_000517085_01955"/>
<dbReference type="RefSeq" id="WP_044212961.1">
    <property type="nucleotide sequence ID" value="NZ_BAMD01000022.1"/>
</dbReference>
<dbReference type="eggNOG" id="COG3227">
    <property type="taxonomic scope" value="Bacteria"/>
</dbReference>
<gene>
    <name evidence="2" type="ORF">JCM21142_42059</name>
</gene>
<evidence type="ECO:0000313" key="2">
    <source>
        <dbReference type="EMBL" id="GAF03389.1"/>
    </source>
</evidence>
<dbReference type="OrthoDB" id="9811934at2"/>
<dbReference type="InterPro" id="IPR026444">
    <property type="entry name" value="Secre_tail"/>
</dbReference>
<sequence length="505" mass="56856">MSIENVHTIDIKTTEILLEIDLQGDIAVDHEGNKIIVGSFWGENVAFDEANKITSNGNKNIFIAKYDTENTILWLKNIGGETILLDFGILTNQANDAATSVSIDTNNNIYILTQSNLNSEQIVDYDAAHIHTSSILETGYDRNEQIVFAKYTSDGELQWIKTIGDIFNDKAYKMVLDKNNEIWITGTMGGYSGNQIDFDKDKTHPDNKDILVGQFGHLGFIAHYDNDGNFISVKGIGGGSTYFTHLNMYPGTMGNLYLTGSISAYNTQLFLEDTNPQTLNSNGKFELWPQNEDAFIIKYSNEGDIKWIKTIKGGTLTQVKTLELFNERLVLGGNFQGSNIQFGNTFQNNSTNSDSFISILNTKGDWINTEFIPSTDHSSINQLDIEPNGTIHFLGYNADTYTDILNMSKIFFGEIRNALQAPTVIETEFNNTIFVYPNPTKDFIHIKSTMPIDLMELYSISGDQIWFRKKQQKEDIDMKNISQGIYLLKVHFVNGQTKTIKVVKK</sequence>
<dbReference type="InterPro" id="IPR052918">
    <property type="entry name" value="Motility_Chemotaxis_Reg"/>
</dbReference>
<reference evidence="2 3" key="1">
    <citation type="journal article" date="2014" name="Genome Announc.">
        <title>Draft Genome Sequence of Cytophaga fermentans JCM 21142T, a Facultative Anaerobe Isolated from Marine Mud.</title>
        <authorList>
            <person name="Starns D."/>
            <person name="Oshima K."/>
            <person name="Suda W."/>
            <person name="Iino T."/>
            <person name="Yuki M."/>
            <person name="Inoue J."/>
            <person name="Kitamura K."/>
            <person name="Iida T."/>
            <person name="Darby A."/>
            <person name="Hattori M."/>
            <person name="Ohkuma M."/>
        </authorList>
    </citation>
    <scope>NUCLEOTIDE SEQUENCE [LARGE SCALE GENOMIC DNA]</scope>
    <source>
        <strain evidence="2 3">JCM 21142</strain>
    </source>
</reference>
<dbReference type="EMBL" id="BAMD01000022">
    <property type="protein sequence ID" value="GAF03389.1"/>
    <property type="molecule type" value="Genomic_DNA"/>
</dbReference>
<feature type="domain" description="Secretion system C-terminal sorting" evidence="1">
    <location>
        <begin position="435"/>
        <end position="499"/>
    </location>
</feature>
<keyword evidence="3" id="KW-1185">Reference proteome</keyword>